<reference evidence="3" key="1">
    <citation type="submission" date="2016-10" db="EMBL/GenBank/DDBJ databases">
        <authorList>
            <person name="Varghese N."/>
            <person name="Submissions S."/>
        </authorList>
    </citation>
    <scope>NUCLEOTIDE SEQUENCE [LARGE SCALE GENOMIC DNA]</scope>
    <source>
        <strain evidence="3">DSM 24213</strain>
    </source>
</reference>
<dbReference type="Pfam" id="PF07044">
    <property type="entry name" value="DUF1329"/>
    <property type="match status" value="1"/>
</dbReference>
<evidence type="ECO:0008006" key="4">
    <source>
        <dbReference type="Google" id="ProtNLM"/>
    </source>
</evidence>
<dbReference type="Gene3D" id="2.50.20.10">
    <property type="entry name" value="Lipoprotein localisation LolA/LolB/LppX"/>
    <property type="match status" value="1"/>
</dbReference>
<dbReference type="AlphaFoldDB" id="A0A1I4P3L1"/>
<sequence>MQAQMIRSSLAAALLFAGVAQASVTEQQAAELGKSLTPIGAEMAGNAAGTIPAWTGGLAKDAAPLVKDSFMGNPYADDQPLFVITAANHEQYLDQLAPGQVAMFKRYPDSFRMPVYQSRRSVALPQEIYDAAAHNARNSRLVEGGNGVTGYQLAHAFPIPSSGVEVVWNHVTRYRGGSMQRVVVQATPQTNGSFTLVRFIEEYVLPEYLTDFSSSTNENILYYFKQQVTDPGRLAGNVLLVHETVDQVKTPRMAWIYNAGQRRVRRAPQVSYDGPGTAADGMRTSDNLDMFNGAPDRYDWKLVGKREMLIPYNSYKLASSELKYDDIVKAGHINPDHTRYELHRVWHVEATVKDGQRHIYAKRDFFFDEDSWQAGHIDHYDARGTLWRVAEAHALQRYNFQVASYAAETLYDLIAGRYLVMGLNNEERADYNYAYRTSANDFTPAALRQAGVR</sequence>
<feature type="signal peptide" evidence="1">
    <location>
        <begin position="1"/>
        <end position="22"/>
    </location>
</feature>
<protein>
    <recommendedName>
        <fullName evidence="4">Outer membrane lipoprotein-sorting protein</fullName>
    </recommendedName>
</protein>
<evidence type="ECO:0000256" key="1">
    <source>
        <dbReference type="SAM" id="SignalP"/>
    </source>
</evidence>
<keyword evidence="1" id="KW-0732">Signal</keyword>
<dbReference type="CDD" id="cd16329">
    <property type="entry name" value="LolA_like"/>
    <property type="match status" value="1"/>
</dbReference>
<accession>A0A1I4P3L1</accession>
<keyword evidence="3" id="KW-1185">Reference proteome</keyword>
<dbReference type="STRING" id="1720063.SAMN05216217_102100"/>
<proteinExistence type="predicted"/>
<dbReference type="Proteomes" id="UP000243629">
    <property type="component" value="Unassembled WGS sequence"/>
</dbReference>
<dbReference type="RefSeq" id="WP_425431651.1">
    <property type="nucleotide sequence ID" value="NZ_FOUI01000002.1"/>
</dbReference>
<dbReference type="InterPro" id="IPR010752">
    <property type="entry name" value="DUF1329"/>
</dbReference>
<evidence type="ECO:0000313" key="2">
    <source>
        <dbReference type="EMBL" id="SFM22368.1"/>
    </source>
</evidence>
<feature type="chain" id="PRO_5017322586" description="Outer membrane lipoprotein-sorting protein" evidence="1">
    <location>
        <begin position="23"/>
        <end position="453"/>
    </location>
</feature>
<gene>
    <name evidence="2" type="ORF">SAMN05216217_102100</name>
</gene>
<name>A0A1I4P3L1_9GAMM</name>
<evidence type="ECO:0000313" key="3">
    <source>
        <dbReference type="Proteomes" id="UP000243629"/>
    </source>
</evidence>
<dbReference type="EMBL" id="FOUI01000002">
    <property type="protein sequence ID" value="SFM22368.1"/>
    <property type="molecule type" value="Genomic_DNA"/>
</dbReference>
<organism evidence="2 3">
    <name type="scientific">Halopseudomonas yangmingensis</name>
    <dbReference type="NCBI Taxonomy" id="1720063"/>
    <lineage>
        <taxon>Bacteria</taxon>
        <taxon>Pseudomonadati</taxon>
        <taxon>Pseudomonadota</taxon>
        <taxon>Gammaproteobacteria</taxon>
        <taxon>Pseudomonadales</taxon>
        <taxon>Pseudomonadaceae</taxon>
        <taxon>Halopseudomonas</taxon>
    </lineage>
</organism>